<dbReference type="EMBL" id="CP012333">
    <property type="protein sequence ID" value="AKV04830.1"/>
    <property type="molecule type" value="Genomic_DNA"/>
</dbReference>
<keyword evidence="2" id="KW-0732">Signal</keyword>
<gene>
    <name evidence="3" type="ORF">AKJ09_11493</name>
</gene>
<feature type="compositionally biased region" description="Low complexity" evidence="1">
    <location>
        <begin position="46"/>
        <end position="75"/>
    </location>
</feature>
<evidence type="ECO:0000256" key="2">
    <source>
        <dbReference type="SAM" id="SignalP"/>
    </source>
</evidence>
<protein>
    <submittedName>
        <fullName evidence="3">Uncharacterized protein</fullName>
    </submittedName>
</protein>
<sequence length="198" mass="20274">MKAYLSLSVVAFVLGGLASIACSSSDAKSTPICQDDSQCQDDAKDGSPNGKSKSGSSSDDSDSTKGPSGSPKPGDASVDVGKPDAGAPPSDKDCVDLETCCDGLADFGTQLACVGLAMAGEPQQCVDALKQCKAGGGTIGQVFQSEHPKCSSLAACCTKFHNDGYDTTAADCQEWVETVSEPQCEQTLTNYQSFGECL</sequence>
<evidence type="ECO:0000256" key="1">
    <source>
        <dbReference type="SAM" id="MobiDB-lite"/>
    </source>
</evidence>
<dbReference type="Proteomes" id="UP000064967">
    <property type="component" value="Chromosome"/>
</dbReference>
<feature type="region of interest" description="Disordered" evidence="1">
    <location>
        <begin position="25"/>
        <end position="91"/>
    </location>
</feature>
<name>A0A0K1QHB3_9BACT</name>
<evidence type="ECO:0000313" key="4">
    <source>
        <dbReference type="Proteomes" id="UP000064967"/>
    </source>
</evidence>
<dbReference type="KEGG" id="llu:AKJ09_11493"/>
<dbReference type="RefSeq" id="WP_146655387.1">
    <property type="nucleotide sequence ID" value="NZ_CP012333.1"/>
</dbReference>
<feature type="compositionally biased region" description="Polar residues" evidence="1">
    <location>
        <begin position="25"/>
        <end position="37"/>
    </location>
</feature>
<reference evidence="3 4" key="1">
    <citation type="submission" date="2015-08" db="EMBL/GenBank/DDBJ databases">
        <authorList>
            <person name="Babu N.S."/>
            <person name="Beckwith C.J."/>
            <person name="Beseler K.G."/>
            <person name="Brison A."/>
            <person name="Carone J.V."/>
            <person name="Caskin T.P."/>
            <person name="Diamond M."/>
            <person name="Durham M.E."/>
            <person name="Foxe J.M."/>
            <person name="Go M."/>
            <person name="Henderson B.A."/>
            <person name="Jones I.B."/>
            <person name="McGettigan J.A."/>
            <person name="Micheletti S.J."/>
            <person name="Nasrallah M.E."/>
            <person name="Ortiz D."/>
            <person name="Piller C.R."/>
            <person name="Privatt S.R."/>
            <person name="Schneider S.L."/>
            <person name="Sharp S."/>
            <person name="Smith T.C."/>
            <person name="Stanton J.D."/>
            <person name="Ullery H.E."/>
            <person name="Wilson R.J."/>
            <person name="Serrano M.G."/>
            <person name="Buck G."/>
            <person name="Lee V."/>
            <person name="Wang Y."/>
            <person name="Carvalho R."/>
            <person name="Voegtly L."/>
            <person name="Shi R."/>
            <person name="Duckworth R."/>
            <person name="Johnson A."/>
            <person name="Loviza R."/>
            <person name="Walstead R."/>
            <person name="Shah Z."/>
            <person name="Kiflezghi M."/>
            <person name="Wade K."/>
            <person name="Ball S.L."/>
            <person name="Bradley K.W."/>
            <person name="Asai D.J."/>
            <person name="Bowman C.A."/>
            <person name="Russell D.A."/>
            <person name="Pope W.H."/>
            <person name="Jacobs-Sera D."/>
            <person name="Hendrix R.W."/>
            <person name="Hatfull G.F."/>
        </authorList>
    </citation>
    <scope>NUCLEOTIDE SEQUENCE [LARGE SCALE GENOMIC DNA]</scope>
    <source>
        <strain evidence="3 4">DSM 27648</strain>
    </source>
</reference>
<proteinExistence type="predicted"/>
<dbReference type="PROSITE" id="PS51257">
    <property type="entry name" value="PROKAR_LIPOPROTEIN"/>
    <property type="match status" value="1"/>
</dbReference>
<dbReference type="AlphaFoldDB" id="A0A0K1QHB3"/>
<feature type="chain" id="PRO_5005467232" evidence="2">
    <location>
        <begin position="24"/>
        <end position="198"/>
    </location>
</feature>
<accession>A0A0K1QHB3</accession>
<evidence type="ECO:0000313" key="3">
    <source>
        <dbReference type="EMBL" id="AKV04830.1"/>
    </source>
</evidence>
<keyword evidence="4" id="KW-1185">Reference proteome</keyword>
<organism evidence="3 4">
    <name type="scientific">Labilithrix luteola</name>
    <dbReference type="NCBI Taxonomy" id="1391654"/>
    <lineage>
        <taxon>Bacteria</taxon>
        <taxon>Pseudomonadati</taxon>
        <taxon>Myxococcota</taxon>
        <taxon>Polyangia</taxon>
        <taxon>Polyangiales</taxon>
        <taxon>Labilitrichaceae</taxon>
        <taxon>Labilithrix</taxon>
    </lineage>
</organism>
<feature type="signal peptide" evidence="2">
    <location>
        <begin position="1"/>
        <end position="23"/>
    </location>
</feature>